<accession>A0ABV3RK22</accession>
<dbReference type="RefSeq" id="WP_367877034.1">
    <property type="nucleotide sequence ID" value="NZ_JBFNXX010000004.1"/>
</dbReference>
<gene>
    <name evidence="1" type="ORF">AB2B41_06930</name>
</gene>
<keyword evidence="2" id="KW-1185">Reference proteome</keyword>
<dbReference type="Proteomes" id="UP001556098">
    <property type="component" value="Unassembled WGS sequence"/>
</dbReference>
<proteinExistence type="predicted"/>
<organism evidence="1 2">
    <name type="scientific">Sulfitobacter sediminis</name>
    <dbReference type="NCBI Taxonomy" id="3234186"/>
    <lineage>
        <taxon>Bacteria</taxon>
        <taxon>Pseudomonadati</taxon>
        <taxon>Pseudomonadota</taxon>
        <taxon>Alphaproteobacteria</taxon>
        <taxon>Rhodobacterales</taxon>
        <taxon>Roseobacteraceae</taxon>
        <taxon>Sulfitobacter</taxon>
    </lineage>
</organism>
<name>A0ABV3RK22_9RHOB</name>
<evidence type="ECO:0000313" key="2">
    <source>
        <dbReference type="Proteomes" id="UP001556098"/>
    </source>
</evidence>
<evidence type="ECO:0000313" key="1">
    <source>
        <dbReference type="EMBL" id="MEW9919330.1"/>
    </source>
</evidence>
<dbReference type="EMBL" id="JBFNXX010000004">
    <property type="protein sequence ID" value="MEW9919330.1"/>
    <property type="molecule type" value="Genomic_DNA"/>
</dbReference>
<comment type="caution">
    <text evidence="1">The sequence shown here is derived from an EMBL/GenBank/DDBJ whole genome shotgun (WGS) entry which is preliminary data.</text>
</comment>
<sequence length="255" mass="27081">MSDPATENTAILIGANSFVDAAEALRLIGRVAQEWRPRLGGLLIEDAETTALCCMPNQRVVTTSGTLAVAPTLAQIKTMMEADARAFRSALARIAEGTGTPWSFEQEMGDLIQKGLQMALSWDILVLAHRNINAITGKVVILEPAGRPSPRAATLADTLARHLVAERVVVSMPQTGAAETSRAQVMAEILKRLGQINAQAVVLDVADTGIADAEDLRRLTDAARCPVFVTGLAATQRSLAHSTQIPPAPDATRDS</sequence>
<protein>
    <submittedName>
        <fullName evidence="1">Uncharacterized protein</fullName>
    </submittedName>
</protein>
<reference evidence="1 2" key="1">
    <citation type="submission" date="2024-07" db="EMBL/GenBank/DDBJ databases">
        <title>Marimonas sp.nov., isolated from tidal-flat sediment.</title>
        <authorList>
            <person name="Jayan J.N."/>
            <person name="Lee S.S."/>
        </authorList>
    </citation>
    <scope>NUCLEOTIDE SEQUENCE [LARGE SCALE GENOMIC DNA]</scope>
    <source>
        <strain evidence="1 2">MJW-29</strain>
    </source>
</reference>